<protein>
    <recommendedName>
        <fullName evidence="3">Zinc-binding dehydrogenase</fullName>
    </recommendedName>
</protein>
<proteinExistence type="predicted"/>
<evidence type="ECO:0000313" key="1">
    <source>
        <dbReference type="EMBL" id="MCT9001937.1"/>
    </source>
</evidence>
<comment type="caution">
    <text evidence="1">The sequence shown here is derived from an EMBL/GenBank/DDBJ whole genome shotgun (WGS) entry which is preliminary data.</text>
</comment>
<dbReference type="Proteomes" id="UP001300496">
    <property type="component" value="Unassembled WGS sequence"/>
</dbReference>
<sequence length="93" mass="10109">MGYAADALTEPLPWGVDVRRSYGGTRADQRQVLDLARMGAITVDTTTYPQAFVDLEVGRVRGRAVLVPYITGVRGAPQRAPPQKAPPYGRPMP</sequence>
<accession>A0ABT2PBH9</accession>
<gene>
    <name evidence="1" type="ORF">N4R40_06115</name>
</gene>
<name>A0ABT2PBH9_9MICO</name>
<organism evidence="1 2">
    <name type="scientific">Microbacterium memoriense</name>
    <dbReference type="NCBI Taxonomy" id="2978350"/>
    <lineage>
        <taxon>Bacteria</taxon>
        <taxon>Bacillati</taxon>
        <taxon>Actinomycetota</taxon>
        <taxon>Actinomycetes</taxon>
        <taxon>Micrococcales</taxon>
        <taxon>Microbacteriaceae</taxon>
        <taxon>Microbacterium</taxon>
    </lineage>
</organism>
<keyword evidence="2" id="KW-1185">Reference proteome</keyword>
<dbReference type="EMBL" id="JAODOR010000007">
    <property type="protein sequence ID" value="MCT9001937.1"/>
    <property type="molecule type" value="Genomic_DNA"/>
</dbReference>
<evidence type="ECO:0008006" key="3">
    <source>
        <dbReference type="Google" id="ProtNLM"/>
    </source>
</evidence>
<dbReference type="RefSeq" id="WP_261606488.1">
    <property type="nucleotide sequence ID" value="NZ_JAODOR010000007.1"/>
</dbReference>
<reference evidence="1 2" key="1">
    <citation type="journal article" date="2024" name="Int. J. Syst. Evol. Microbiol.">
        <title>Microbacterium memoriense sp. nov., a member of the Actinomycetota from marine beach sediment of the north coast of Portugal.</title>
        <authorList>
            <person name="Santos J.D.N.D."/>
            <person name="Klimek D."/>
            <person name="Calusinska M."/>
            <person name="Lobo-da-Cunha A."/>
            <person name="Catita J."/>
            <person name="Goncalves H."/>
            <person name="Gonzalez I."/>
            <person name="Lage O.M."/>
        </authorList>
    </citation>
    <scope>NUCLEOTIDE SEQUENCE [LARGE SCALE GENOMIC DNA]</scope>
    <source>
        <strain evidence="1 2">PMIC_1C1B</strain>
    </source>
</reference>
<evidence type="ECO:0000313" key="2">
    <source>
        <dbReference type="Proteomes" id="UP001300496"/>
    </source>
</evidence>